<organism evidence="2 3">
    <name type="scientific">Anaeroglobus geminatus F0357</name>
    <dbReference type="NCBI Taxonomy" id="861450"/>
    <lineage>
        <taxon>Bacteria</taxon>
        <taxon>Bacillati</taxon>
        <taxon>Bacillota</taxon>
        <taxon>Negativicutes</taxon>
        <taxon>Veillonellales</taxon>
        <taxon>Veillonellaceae</taxon>
        <taxon>Anaeroglobus</taxon>
    </lineage>
</organism>
<dbReference type="Pfam" id="PF01227">
    <property type="entry name" value="GTP_cyclohydroI"/>
    <property type="match status" value="1"/>
</dbReference>
<reference evidence="2 3" key="1">
    <citation type="submission" date="2011-08" db="EMBL/GenBank/DDBJ databases">
        <authorList>
            <person name="Weinstock G."/>
            <person name="Sodergren E."/>
            <person name="Clifton S."/>
            <person name="Fulton L."/>
            <person name="Fulton B."/>
            <person name="Courtney L."/>
            <person name="Fronick C."/>
            <person name="Harrison M."/>
            <person name="Strong C."/>
            <person name="Farmer C."/>
            <person name="Delahaunty K."/>
            <person name="Markovic C."/>
            <person name="Hall O."/>
            <person name="Minx P."/>
            <person name="Tomlinson C."/>
            <person name="Mitreva M."/>
            <person name="Hou S."/>
            <person name="Chen J."/>
            <person name="Wollam A."/>
            <person name="Pepin K.H."/>
            <person name="Johnson M."/>
            <person name="Bhonagiri V."/>
            <person name="Zhang X."/>
            <person name="Suruliraj S."/>
            <person name="Warren W."/>
            <person name="Chinwalla A."/>
            <person name="Mardis E.R."/>
            <person name="Wilson R.K."/>
        </authorList>
    </citation>
    <scope>NUCLEOTIDE SEQUENCE [LARGE SCALE GENOMIC DNA]</scope>
    <source>
        <strain evidence="2 3">F0357</strain>
    </source>
</reference>
<dbReference type="Gene3D" id="3.30.1130.10">
    <property type="match status" value="1"/>
</dbReference>
<comment type="caution">
    <text evidence="2">The sequence shown here is derived from an EMBL/GenBank/DDBJ whole genome shotgun (WGS) entry which is preliminary data.</text>
</comment>
<gene>
    <name evidence="2" type="ORF">HMPREF0080_01058</name>
</gene>
<proteinExistence type="predicted"/>
<accession>G9YHD1</accession>
<evidence type="ECO:0000313" key="2">
    <source>
        <dbReference type="EMBL" id="EHM41038.1"/>
    </source>
</evidence>
<dbReference type="SUPFAM" id="SSF55620">
    <property type="entry name" value="Tetrahydrobiopterin biosynthesis enzymes-like"/>
    <property type="match status" value="1"/>
</dbReference>
<protein>
    <recommendedName>
        <fullName evidence="1">GTP cyclohydrolase I domain-containing protein</fullName>
    </recommendedName>
</protein>
<name>G9YHD1_9FIRM</name>
<keyword evidence="3" id="KW-1185">Reference proteome</keyword>
<evidence type="ECO:0000259" key="1">
    <source>
        <dbReference type="Pfam" id="PF01227"/>
    </source>
</evidence>
<dbReference type="Proteomes" id="UP000005481">
    <property type="component" value="Unassembled WGS sequence"/>
</dbReference>
<dbReference type="UniPathway" id="UPA00848">
    <property type="reaction ID" value="UER00151"/>
</dbReference>
<sequence>MWPYRSTAAHSCVTARGVKNRNTRTRTVELRGRFKDEAALQLYLQ</sequence>
<dbReference type="EMBL" id="AGCJ01000040">
    <property type="protein sequence ID" value="EHM41038.1"/>
    <property type="molecule type" value="Genomic_DNA"/>
</dbReference>
<evidence type="ECO:0000313" key="3">
    <source>
        <dbReference type="Proteomes" id="UP000005481"/>
    </source>
</evidence>
<dbReference type="HOGENOM" id="CLU_3195380_0_0_9"/>
<feature type="domain" description="GTP cyclohydrolase I" evidence="1">
    <location>
        <begin position="7"/>
        <end position="40"/>
    </location>
</feature>
<dbReference type="InterPro" id="IPR043133">
    <property type="entry name" value="GTP-CH-I_C/QueF"/>
</dbReference>
<dbReference type="AlphaFoldDB" id="G9YHD1"/>
<dbReference type="InterPro" id="IPR020602">
    <property type="entry name" value="GTP_CycHdrlase_I_dom"/>
</dbReference>